<accession>A0A1X7VYI6</accession>
<name>A0A1X7VYI6_AMPQE</name>
<dbReference type="AlphaFoldDB" id="A0A1X7VYI6"/>
<sequence>MLKNDPTPLVIGGDGMADSPGHSAKYGSYSVFELNHKIVLDILLVQGVHNVTAKSLKKRGASEMLKEAKEYGICNIKRGKTMKPVKMLKKEQQSTIKVLSIFDTTDFMKAVDTGNPAAVTAELL</sequence>
<dbReference type="PANTHER" id="PTHR31751:SF42">
    <property type="entry name" value="PROTEIN CBG10204"/>
    <property type="match status" value="1"/>
</dbReference>
<evidence type="ECO:0000313" key="1">
    <source>
        <dbReference type="EnsemblMetazoa" id="Aqu2.1.44559_001"/>
    </source>
</evidence>
<proteinExistence type="predicted"/>
<protein>
    <submittedName>
        <fullName evidence="1">Uncharacterized protein</fullName>
    </submittedName>
</protein>
<organism evidence="1">
    <name type="scientific">Amphimedon queenslandica</name>
    <name type="common">Sponge</name>
    <dbReference type="NCBI Taxonomy" id="400682"/>
    <lineage>
        <taxon>Eukaryota</taxon>
        <taxon>Metazoa</taxon>
        <taxon>Porifera</taxon>
        <taxon>Demospongiae</taxon>
        <taxon>Heteroscleromorpha</taxon>
        <taxon>Haplosclerida</taxon>
        <taxon>Niphatidae</taxon>
        <taxon>Amphimedon</taxon>
    </lineage>
</organism>
<dbReference type="InParanoid" id="A0A1X7VYI6"/>
<reference evidence="1" key="1">
    <citation type="submission" date="2017-05" db="UniProtKB">
        <authorList>
            <consortium name="EnsemblMetazoa"/>
        </authorList>
    </citation>
    <scope>IDENTIFICATION</scope>
</reference>
<dbReference type="EnsemblMetazoa" id="Aqu2.1.44559_001">
    <property type="protein sequence ID" value="Aqu2.1.44559_001"/>
    <property type="gene ID" value="Aqu2.1.44559"/>
</dbReference>
<dbReference type="PANTHER" id="PTHR31751">
    <property type="entry name" value="SI:CH211-108C17.2-RELATED-RELATED"/>
    <property type="match status" value="1"/>
</dbReference>